<dbReference type="InterPro" id="IPR011335">
    <property type="entry name" value="Restrct_endonuc-II-like"/>
</dbReference>
<dbReference type="InterPro" id="IPR012296">
    <property type="entry name" value="Nuclease_put_TT1808"/>
</dbReference>
<dbReference type="GO" id="GO:0004519">
    <property type="term" value="F:endonuclease activity"/>
    <property type="evidence" value="ECO:0007669"/>
    <property type="project" value="UniProtKB-KW"/>
</dbReference>
<accession>A0A939GCT1</accession>
<keyword evidence="2" id="KW-0378">Hydrolase</keyword>
<evidence type="ECO:0000259" key="1">
    <source>
        <dbReference type="Pfam" id="PF05685"/>
    </source>
</evidence>
<organism evidence="2 3">
    <name type="scientific">Fibrella aquatilis</name>
    <dbReference type="NCBI Taxonomy" id="2817059"/>
    <lineage>
        <taxon>Bacteria</taxon>
        <taxon>Pseudomonadati</taxon>
        <taxon>Bacteroidota</taxon>
        <taxon>Cytophagia</taxon>
        <taxon>Cytophagales</taxon>
        <taxon>Spirosomataceae</taxon>
        <taxon>Fibrella</taxon>
    </lineage>
</organism>
<dbReference type="PANTHER" id="PTHR36558">
    <property type="entry name" value="GLR1098 PROTEIN"/>
    <property type="match status" value="1"/>
</dbReference>
<keyword evidence="2" id="KW-0255">Endonuclease</keyword>
<dbReference type="EMBL" id="JAFMYU010000032">
    <property type="protein sequence ID" value="MBO0934470.1"/>
    <property type="molecule type" value="Genomic_DNA"/>
</dbReference>
<name>A0A939GCT1_9BACT</name>
<evidence type="ECO:0000313" key="2">
    <source>
        <dbReference type="EMBL" id="MBO0934470.1"/>
    </source>
</evidence>
<keyword evidence="2" id="KW-0540">Nuclease</keyword>
<feature type="domain" description="Putative restriction endonuclease" evidence="1">
    <location>
        <begin position="28"/>
        <end position="194"/>
    </location>
</feature>
<dbReference type="SUPFAM" id="SSF52980">
    <property type="entry name" value="Restriction endonuclease-like"/>
    <property type="match status" value="1"/>
</dbReference>
<dbReference type="CDD" id="cd06260">
    <property type="entry name" value="DUF820-like"/>
    <property type="match status" value="1"/>
</dbReference>
<protein>
    <submittedName>
        <fullName evidence="2">Uma2 family endonuclease</fullName>
    </submittedName>
</protein>
<evidence type="ECO:0000313" key="3">
    <source>
        <dbReference type="Proteomes" id="UP000664795"/>
    </source>
</evidence>
<keyword evidence="3" id="KW-1185">Reference proteome</keyword>
<comment type="caution">
    <text evidence="2">The sequence shown here is derived from an EMBL/GenBank/DDBJ whole genome shotgun (WGS) entry which is preliminary data.</text>
</comment>
<dbReference type="Proteomes" id="UP000664795">
    <property type="component" value="Unassembled WGS sequence"/>
</dbReference>
<sequence>MEATTIQLPMTLAERDAAKDELRVSATWEEYVELAEEIPYNIEFLNGEIISMSQATDLHEQLIAQLITIFTNLFDDQPDYRVLGSSVKICIIEGEAEFNADLSVVRGPSEYVTLPSGRVSTARIKNPEIVVEVLSKSTKAYDQSDKLDQYRLIPSLQHILFVSQEAVFARVYSRTTQPDQWVDTDYRSITDVVRLGEWELPMQKVYKKTPFTV</sequence>
<dbReference type="InterPro" id="IPR008538">
    <property type="entry name" value="Uma2"/>
</dbReference>
<dbReference type="Gene3D" id="3.90.1570.10">
    <property type="entry name" value="tt1808, chain A"/>
    <property type="match status" value="1"/>
</dbReference>
<proteinExistence type="predicted"/>
<reference evidence="2 3" key="1">
    <citation type="submission" date="2021-03" db="EMBL/GenBank/DDBJ databases">
        <title>Fibrella sp. HMF5036 genome sequencing and assembly.</title>
        <authorList>
            <person name="Kang H."/>
            <person name="Kim H."/>
            <person name="Bae S."/>
            <person name="Joh K."/>
        </authorList>
    </citation>
    <scope>NUCLEOTIDE SEQUENCE [LARGE SCALE GENOMIC DNA]</scope>
    <source>
        <strain evidence="2 3">HMF5036</strain>
    </source>
</reference>
<dbReference type="PANTHER" id="PTHR36558:SF1">
    <property type="entry name" value="RESTRICTION ENDONUCLEASE DOMAIN-CONTAINING PROTEIN-RELATED"/>
    <property type="match status" value="1"/>
</dbReference>
<dbReference type="Pfam" id="PF05685">
    <property type="entry name" value="Uma2"/>
    <property type="match status" value="1"/>
</dbReference>
<gene>
    <name evidence="2" type="ORF">J2I48_25900</name>
</gene>
<dbReference type="AlphaFoldDB" id="A0A939GCT1"/>
<dbReference type="RefSeq" id="WP_207338435.1">
    <property type="nucleotide sequence ID" value="NZ_JAFMYU010000032.1"/>
</dbReference>